<organism evidence="1 2">
    <name type="scientific">Hibiscus sabdariffa</name>
    <name type="common">roselle</name>
    <dbReference type="NCBI Taxonomy" id="183260"/>
    <lineage>
        <taxon>Eukaryota</taxon>
        <taxon>Viridiplantae</taxon>
        <taxon>Streptophyta</taxon>
        <taxon>Embryophyta</taxon>
        <taxon>Tracheophyta</taxon>
        <taxon>Spermatophyta</taxon>
        <taxon>Magnoliopsida</taxon>
        <taxon>eudicotyledons</taxon>
        <taxon>Gunneridae</taxon>
        <taxon>Pentapetalae</taxon>
        <taxon>rosids</taxon>
        <taxon>malvids</taxon>
        <taxon>Malvales</taxon>
        <taxon>Malvaceae</taxon>
        <taxon>Malvoideae</taxon>
        <taxon>Hibiscus</taxon>
    </lineage>
</organism>
<accession>A0ABR2NFF0</accession>
<dbReference type="Proteomes" id="UP001396334">
    <property type="component" value="Unassembled WGS sequence"/>
</dbReference>
<gene>
    <name evidence="1" type="ORF">V6N11_013181</name>
</gene>
<evidence type="ECO:0000313" key="1">
    <source>
        <dbReference type="EMBL" id="KAK8974715.1"/>
    </source>
</evidence>
<keyword evidence="2" id="KW-1185">Reference proteome</keyword>
<evidence type="ECO:0000313" key="2">
    <source>
        <dbReference type="Proteomes" id="UP001396334"/>
    </source>
</evidence>
<comment type="caution">
    <text evidence="1">The sequence shown here is derived from an EMBL/GenBank/DDBJ whole genome shotgun (WGS) entry which is preliminary data.</text>
</comment>
<reference evidence="1 2" key="1">
    <citation type="journal article" date="2024" name="G3 (Bethesda)">
        <title>Genome assembly of Hibiscus sabdariffa L. provides insights into metabolisms of medicinal natural products.</title>
        <authorList>
            <person name="Kim T."/>
        </authorList>
    </citation>
    <scope>NUCLEOTIDE SEQUENCE [LARGE SCALE GENOMIC DNA]</scope>
    <source>
        <strain evidence="1">TK-2024</strain>
        <tissue evidence="1">Old leaves</tissue>
    </source>
</reference>
<protein>
    <submittedName>
        <fullName evidence="1">Uncharacterized protein</fullName>
    </submittedName>
</protein>
<name>A0ABR2NFF0_9ROSI</name>
<sequence length="122" mass="13495">MMLYVYEIDSYAVLSHVSVLAVPLSETGQAFLNVKFCMVVVLLILVVPQEVVGTVLPLGGLNHGNLISANGTYEHQIVSSKRMTGIEKWPTGLISYRILRNHMQLVIQSKAMPTTHQHALSH</sequence>
<proteinExistence type="predicted"/>
<dbReference type="EMBL" id="JBBPBN010000158">
    <property type="protein sequence ID" value="KAK8974715.1"/>
    <property type="molecule type" value="Genomic_DNA"/>
</dbReference>